<feature type="region of interest" description="Disordered" evidence="1">
    <location>
        <begin position="536"/>
        <end position="564"/>
    </location>
</feature>
<keyword evidence="3" id="KW-1185">Reference proteome</keyword>
<dbReference type="AlphaFoldDB" id="A0A401IYE4"/>
<protein>
    <submittedName>
        <fullName evidence="2">Uncharacterized protein</fullName>
    </submittedName>
</protein>
<dbReference type="RefSeq" id="WP_130751916.1">
    <property type="nucleotide sequence ID" value="NZ_BBQY01000001.1"/>
</dbReference>
<accession>A0A401IYE4</accession>
<organism evidence="2 3">
    <name type="scientific">Sphingobium xenophagum</name>
    <dbReference type="NCBI Taxonomy" id="121428"/>
    <lineage>
        <taxon>Bacteria</taxon>
        <taxon>Pseudomonadati</taxon>
        <taxon>Pseudomonadota</taxon>
        <taxon>Alphaproteobacteria</taxon>
        <taxon>Sphingomonadales</taxon>
        <taxon>Sphingomonadaceae</taxon>
        <taxon>Sphingobium</taxon>
    </lineage>
</organism>
<evidence type="ECO:0000313" key="2">
    <source>
        <dbReference type="EMBL" id="GBH29356.1"/>
    </source>
</evidence>
<evidence type="ECO:0000313" key="3">
    <source>
        <dbReference type="Proteomes" id="UP000290975"/>
    </source>
</evidence>
<sequence>MRVTPNSLSNSVSSSLAIFVASGPEVPKPFSPADEADLTKLQHRNSVATRLEGNAVSRRARLLRDQSRFIAKHGIVSIDAYARQKGFKYEATSLAYHVSAQLLLDMNVADASEAEKEAIQNEVSLLARALDEVAARKSEHEHLSDEEFVSWYKAQGRISGLSAKYRDRKRNAKAKASAAGTDHNIAAQTDAQKVDAIFDNPAAVEIDTLPGIPTGGEGLFMYRQEGGKVRLIPLASTPAKMAELAGYAPCPLANMPADLRFYRELLMTGAAIVPDEMSDVPIEEVPDGDVANDSYDMLPAYAMYLVERNRFSIAHARRDDGLLLEVVPSIDLGYSMNGECFIDNLTRRRLAERLLGEADAAQFGLAPMDGCAGLLNIAGQTKTLTFTNKADGKAVNLIVKPRRMGAIWTYRVDPTLAPVASASMSVEAVTAFDDAFMKVLIKKQKDRPVAVTIGRGRISFANDKAAASPFDAEVQGSAKVQVMLHDLRRALVGLLGLSRQGGLTWRADPNGLLLIEAATDVATYRVFIQTLEPNRDQPTRSRTLRERVESLSQPEEPATVAEAA</sequence>
<dbReference type="Proteomes" id="UP000290975">
    <property type="component" value="Unassembled WGS sequence"/>
</dbReference>
<feature type="compositionally biased region" description="Basic and acidic residues" evidence="1">
    <location>
        <begin position="536"/>
        <end position="549"/>
    </location>
</feature>
<proteinExistence type="predicted"/>
<evidence type="ECO:0000256" key="1">
    <source>
        <dbReference type="SAM" id="MobiDB-lite"/>
    </source>
</evidence>
<comment type="caution">
    <text evidence="2">The sequence shown here is derived from an EMBL/GenBank/DDBJ whole genome shotgun (WGS) entry which is preliminary data.</text>
</comment>
<reference evidence="2 3" key="1">
    <citation type="submission" date="2014-12" db="EMBL/GenBank/DDBJ databases">
        <title>Whole genome sequencing of Sphingobium xenophagum OW59.</title>
        <authorList>
            <person name="Ohta Y."/>
            <person name="Nishi S."/>
            <person name="Hatada Y."/>
        </authorList>
    </citation>
    <scope>NUCLEOTIDE SEQUENCE [LARGE SCALE GENOMIC DNA]</scope>
    <source>
        <strain evidence="2 3">OW59</strain>
    </source>
</reference>
<gene>
    <name evidence="2" type="ORF">MBESOW_P0610</name>
</gene>
<dbReference type="EMBL" id="BBQY01000001">
    <property type="protein sequence ID" value="GBH29356.1"/>
    <property type="molecule type" value="Genomic_DNA"/>
</dbReference>
<name>A0A401IYE4_SPHXE</name>